<evidence type="ECO:0000313" key="4">
    <source>
        <dbReference type="Proteomes" id="UP000280598"/>
    </source>
</evidence>
<feature type="region of interest" description="Disordered" evidence="1">
    <location>
        <begin position="1"/>
        <end position="60"/>
    </location>
</feature>
<dbReference type="OrthoDB" id="5413892at2759"/>
<feature type="compositionally biased region" description="Basic and acidic residues" evidence="1">
    <location>
        <begin position="153"/>
        <end position="166"/>
    </location>
</feature>
<evidence type="ECO:0000256" key="1">
    <source>
        <dbReference type="SAM" id="MobiDB-lite"/>
    </source>
</evidence>
<evidence type="ECO:0000313" key="3">
    <source>
        <dbReference type="EMBL" id="RMZ23992.1"/>
    </source>
</evidence>
<dbReference type="VEuPathDB" id="FungiDB:BTJ68_10786"/>
<evidence type="ECO:0000313" key="2">
    <source>
        <dbReference type="EMBL" id="RMZ11459.1"/>
    </source>
</evidence>
<evidence type="ECO:0000313" key="5">
    <source>
        <dbReference type="Proteomes" id="UP000281677"/>
    </source>
</evidence>
<proteinExistence type="predicted"/>
<dbReference type="AlphaFoldDB" id="A0A3M7IEZ0"/>
<feature type="region of interest" description="Disordered" evidence="1">
    <location>
        <begin position="153"/>
        <end position="176"/>
    </location>
</feature>
<name>A0A3M7IEZ0_HORWE</name>
<dbReference type="EMBL" id="QWIS01000053">
    <property type="protein sequence ID" value="RMZ11459.1"/>
    <property type="molecule type" value="Genomic_DNA"/>
</dbReference>
<reference evidence="4 5" key="1">
    <citation type="journal article" date="2018" name="BMC Genomics">
        <title>Genomic evidence for intraspecific hybridization in a clonal and extremely halotolerant yeast.</title>
        <authorList>
            <person name="Gostincar C."/>
            <person name="Stajich J.E."/>
            <person name="Zupancic J."/>
            <person name="Zalar P."/>
            <person name="Gunde-Cimerman N."/>
        </authorList>
    </citation>
    <scope>NUCLEOTIDE SEQUENCE [LARGE SCALE GENOMIC DNA]</scope>
    <source>
        <strain evidence="3 5">EXF-120</strain>
        <strain evidence="2 4">EXF-562</strain>
    </source>
</reference>
<dbReference type="EMBL" id="QWIT01000444">
    <property type="protein sequence ID" value="RMZ23992.1"/>
    <property type="molecule type" value="Genomic_DNA"/>
</dbReference>
<dbReference type="Proteomes" id="UP000281677">
    <property type="component" value="Unassembled WGS sequence"/>
</dbReference>
<dbReference type="Proteomes" id="UP000280598">
    <property type="component" value="Unassembled WGS sequence"/>
</dbReference>
<protein>
    <submittedName>
        <fullName evidence="3">Uncharacterized protein</fullName>
    </submittedName>
</protein>
<accession>A0A3M7IEZ0</accession>
<gene>
    <name evidence="3" type="ORF">D0859_11964</name>
    <name evidence="2" type="ORF">D0860_03417</name>
</gene>
<sequence>MSTQSSPKNATSGQQASKPLTPAQTAKPYGTAAKNAASSVTKKAESHATEQASDIANDDTVKAIEKLETRIKAVYVMISCLKKESTSNATPSSNANSIARVANSQMTDPEEKLHPLLSLKTGKPIEKFPPTPASISKLGLTQIDSLLNTLDADRSGNEEAKRERLRLQVGLKPKPV</sequence>
<comment type="caution">
    <text evidence="3">The sequence shown here is derived from an EMBL/GenBank/DDBJ whole genome shotgun (WGS) entry which is preliminary data.</text>
</comment>
<feature type="compositionally biased region" description="Polar residues" evidence="1">
    <location>
        <begin position="1"/>
        <end position="24"/>
    </location>
</feature>
<organism evidence="3 5">
    <name type="scientific">Hortaea werneckii</name>
    <name type="common">Black yeast</name>
    <name type="synonym">Cladosporium werneckii</name>
    <dbReference type="NCBI Taxonomy" id="91943"/>
    <lineage>
        <taxon>Eukaryota</taxon>
        <taxon>Fungi</taxon>
        <taxon>Dikarya</taxon>
        <taxon>Ascomycota</taxon>
        <taxon>Pezizomycotina</taxon>
        <taxon>Dothideomycetes</taxon>
        <taxon>Dothideomycetidae</taxon>
        <taxon>Mycosphaerellales</taxon>
        <taxon>Teratosphaeriaceae</taxon>
        <taxon>Hortaea</taxon>
    </lineage>
</organism>